<feature type="binding site" evidence="8">
    <location>
        <position position="194"/>
    </location>
    <ligand>
        <name>a purine D-ribonucleoside</name>
        <dbReference type="ChEBI" id="CHEBI:142355"/>
    </ligand>
</feature>
<evidence type="ECO:0000313" key="11">
    <source>
        <dbReference type="Proteomes" id="UP000824223"/>
    </source>
</evidence>
<gene>
    <name evidence="10" type="ORF">H9798_03110</name>
</gene>
<comment type="pathway">
    <text evidence="2 7">Purine metabolism; purine nucleoside salvage.</text>
</comment>
<evidence type="ECO:0000313" key="10">
    <source>
        <dbReference type="EMBL" id="HJA06126.1"/>
    </source>
</evidence>
<feature type="binding site" evidence="8">
    <location>
        <position position="213"/>
    </location>
    <ligand>
        <name>phosphate</name>
        <dbReference type="ChEBI" id="CHEBI:43474"/>
    </ligand>
</feature>
<comment type="catalytic activity">
    <reaction evidence="6">
        <text>a purine 2'-deoxy-D-ribonucleoside + phosphate = a purine nucleobase + 2-deoxy-alpha-D-ribose 1-phosphate</text>
        <dbReference type="Rhea" id="RHEA:36431"/>
        <dbReference type="ChEBI" id="CHEBI:26386"/>
        <dbReference type="ChEBI" id="CHEBI:43474"/>
        <dbReference type="ChEBI" id="CHEBI:57259"/>
        <dbReference type="ChEBI" id="CHEBI:142361"/>
        <dbReference type="EC" id="2.4.2.1"/>
    </reaction>
</comment>
<feature type="binding site" evidence="8">
    <location>
        <position position="62"/>
    </location>
    <ligand>
        <name>phosphate</name>
        <dbReference type="ChEBI" id="CHEBI:43474"/>
    </ligand>
</feature>
<evidence type="ECO:0000259" key="9">
    <source>
        <dbReference type="Pfam" id="PF01048"/>
    </source>
</evidence>
<dbReference type="Pfam" id="PF01048">
    <property type="entry name" value="PNP_UDP_1"/>
    <property type="match status" value="1"/>
</dbReference>
<dbReference type="AlphaFoldDB" id="A0A9D2H9S5"/>
<sequence>MNAFYEKLMKCSEAVSQKVSFRPEIGLTLGSGLGDYAENIQIEEVLEYSDIEGFPVSTVAGHKGRFLFGYVKGVPVVAMQGRVHYYEGYPMQDVVLPVRLMGKMGVKKVILTNAAGGVNFDFRPGDLMVITDHITSLVPSPLIGPNEESLGTRFPDMSEVYSKRLRYVIKKAGENTGVSLREGVYVQFSGPSYETPAEIRMCRALGGDAAGMSTACEAMAARHMGLEVCGVSCITNLAAGMSDQPLNHKEVQETADRVASDFKRLITESIGLMGRMA</sequence>
<dbReference type="NCBIfam" id="TIGR01697">
    <property type="entry name" value="PNPH-PUNA-XAPA"/>
    <property type="match status" value="1"/>
</dbReference>
<dbReference type="GO" id="GO:0004731">
    <property type="term" value="F:purine-nucleoside phosphorylase activity"/>
    <property type="evidence" value="ECO:0007669"/>
    <property type="project" value="UniProtKB-EC"/>
</dbReference>
<feature type="binding site" evidence="8">
    <location>
        <position position="31"/>
    </location>
    <ligand>
        <name>phosphate</name>
        <dbReference type="ChEBI" id="CHEBI:43474"/>
    </ligand>
</feature>
<evidence type="ECO:0000256" key="8">
    <source>
        <dbReference type="PIRSR" id="PIRSR000477-2"/>
    </source>
</evidence>
<dbReference type="NCBIfam" id="NF006054">
    <property type="entry name" value="PRK08202.1"/>
    <property type="match status" value="1"/>
</dbReference>
<protein>
    <recommendedName>
        <fullName evidence="7">Purine nucleoside phosphorylase</fullName>
        <ecNumber evidence="7">2.4.2.1</ecNumber>
    </recommendedName>
    <alternativeName>
        <fullName evidence="7">Inosine-guanosine phosphorylase</fullName>
    </alternativeName>
</protein>
<dbReference type="CDD" id="cd09009">
    <property type="entry name" value="PNP-EcPNPII_like"/>
    <property type="match status" value="1"/>
</dbReference>
<dbReference type="InterPro" id="IPR011268">
    <property type="entry name" value="Purine_phosphorylase"/>
</dbReference>
<dbReference type="EMBL" id="DXAK01000012">
    <property type="protein sequence ID" value="HJA06126.1"/>
    <property type="molecule type" value="Genomic_DNA"/>
</dbReference>
<dbReference type="EC" id="2.4.2.1" evidence="7"/>
<evidence type="ECO:0000256" key="6">
    <source>
        <dbReference type="ARBA" id="ARBA00048556"/>
    </source>
</evidence>
<feature type="binding site" evidence="8">
    <location>
        <position position="114"/>
    </location>
    <ligand>
        <name>phosphate</name>
        <dbReference type="ChEBI" id="CHEBI:43474"/>
    </ligand>
</feature>
<dbReference type="InterPro" id="IPR011270">
    <property type="entry name" value="Pur_Nuc_Pase_Ino/Guo-sp"/>
</dbReference>
<dbReference type="PIRSF" id="PIRSF000477">
    <property type="entry name" value="PurNPase"/>
    <property type="match status" value="1"/>
</dbReference>
<reference evidence="10" key="1">
    <citation type="journal article" date="2021" name="PeerJ">
        <title>Extensive microbial diversity within the chicken gut microbiome revealed by metagenomics and culture.</title>
        <authorList>
            <person name="Gilroy R."/>
            <person name="Ravi A."/>
            <person name="Getino M."/>
            <person name="Pursley I."/>
            <person name="Horton D.L."/>
            <person name="Alikhan N.F."/>
            <person name="Baker D."/>
            <person name="Gharbi K."/>
            <person name="Hall N."/>
            <person name="Watson M."/>
            <person name="Adriaenssens E.M."/>
            <person name="Foster-Nyarko E."/>
            <person name="Jarju S."/>
            <person name="Secka A."/>
            <person name="Antonio M."/>
            <person name="Oren A."/>
            <person name="Chaudhuri R.R."/>
            <person name="La Ragione R."/>
            <person name="Hildebrand F."/>
            <person name="Pallen M.J."/>
        </authorList>
    </citation>
    <scope>NUCLEOTIDE SEQUENCE</scope>
    <source>
        <strain evidence="10">ChiSjej2B20-11307</strain>
    </source>
</reference>
<dbReference type="InterPro" id="IPR035994">
    <property type="entry name" value="Nucleoside_phosphorylase_sf"/>
</dbReference>
<dbReference type="PANTHER" id="PTHR11904:SF9">
    <property type="entry name" value="PURINE NUCLEOSIDE PHOSPHORYLASE-RELATED"/>
    <property type="match status" value="1"/>
</dbReference>
<dbReference type="SUPFAM" id="SSF53167">
    <property type="entry name" value="Purine and uridine phosphorylases"/>
    <property type="match status" value="1"/>
</dbReference>
<evidence type="ECO:0000256" key="5">
    <source>
        <dbReference type="ARBA" id="ARBA00022679"/>
    </source>
</evidence>
<keyword evidence="4 7" id="KW-0328">Glycosyltransferase</keyword>
<proteinExistence type="inferred from homology"/>
<keyword evidence="5 7" id="KW-0808">Transferase</keyword>
<evidence type="ECO:0000256" key="1">
    <source>
        <dbReference type="ARBA" id="ARBA00002678"/>
    </source>
</evidence>
<dbReference type="InterPro" id="IPR000845">
    <property type="entry name" value="Nucleoside_phosphorylase_d"/>
</dbReference>
<feature type="binding site" evidence="8">
    <location>
        <begin position="82"/>
        <end position="84"/>
    </location>
    <ligand>
        <name>phosphate</name>
        <dbReference type="ChEBI" id="CHEBI:43474"/>
    </ligand>
</feature>
<feature type="domain" description="Nucleoside phosphorylase" evidence="9">
    <location>
        <begin position="25"/>
        <end position="270"/>
    </location>
</feature>
<comment type="function">
    <text evidence="1">The purine nucleoside phosphorylases catalyze the phosphorolytic breakdown of the N-glycosidic bond in the beta-(deoxy)ribonucleoside molecules, with the formation of the corresponding free purine bases and pentose-1-phosphate. Cleaves guanosine, inosine, 2'-deoxyguanosine and 2'-deoxyinosine.</text>
</comment>
<dbReference type="Proteomes" id="UP000824223">
    <property type="component" value="Unassembled WGS sequence"/>
</dbReference>
<evidence type="ECO:0000256" key="2">
    <source>
        <dbReference type="ARBA" id="ARBA00005058"/>
    </source>
</evidence>
<evidence type="ECO:0000256" key="7">
    <source>
        <dbReference type="PIRNR" id="PIRNR000477"/>
    </source>
</evidence>
<dbReference type="Gene3D" id="3.40.50.1580">
    <property type="entry name" value="Nucleoside phosphorylase domain"/>
    <property type="match status" value="1"/>
</dbReference>
<dbReference type="NCBIfam" id="TIGR01700">
    <property type="entry name" value="PNPH"/>
    <property type="match status" value="1"/>
</dbReference>
<evidence type="ECO:0000256" key="4">
    <source>
        <dbReference type="ARBA" id="ARBA00022676"/>
    </source>
</evidence>
<evidence type="ECO:0000256" key="3">
    <source>
        <dbReference type="ARBA" id="ARBA00006751"/>
    </source>
</evidence>
<reference evidence="10" key="2">
    <citation type="submission" date="2021-04" db="EMBL/GenBank/DDBJ databases">
        <authorList>
            <person name="Gilroy R."/>
        </authorList>
    </citation>
    <scope>NUCLEOTIDE SEQUENCE</scope>
    <source>
        <strain evidence="10">ChiSjej2B20-11307</strain>
    </source>
</reference>
<feature type="binding site" evidence="8">
    <location>
        <position position="236"/>
    </location>
    <ligand>
        <name>a purine D-ribonucleoside</name>
        <dbReference type="ChEBI" id="CHEBI:142355"/>
    </ligand>
</feature>
<dbReference type="PANTHER" id="PTHR11904">
    <property type="entry name" value="METHYLTHIOADENOSINE/PURINE NUCLEOSIDE PHOSPHORYLASE"/>
    <property type="match status" value="1"/>
</dbReference>
<dbReference type="GO" id="GO:0005737">
    <property type="term" value="C:cytoplasm"/>
    <property type="evidence" value="ECO:0007669"/>
    <property type="project" value="TreeGrafter"/>
</dbReference>
<comment type="caution">
    <text evidence="10">The sequence shown here is derived from an EMBL/GenBank/DDBJ whole genome shotgun (WGS) entry which is preliminary data.</text>
</comment>
<comment type="similarity">
    <text evidence="3 7">Belongs to the PNP/MTAP phosphorylase family.</text>
</comment>
<dbReference type="GO" id="GO:0009116">
    <property type="term" value="P:nucleoside metabolic process"/>
    <property type="evidence" value="ECO:0007669"/>
    <property type="project" value="InterPro"/>
</dbReference>
<accession>A0A9D2H9S5</accession>
<name>A0A9D2H9S5_9FIRM</name>
<organism evidence="10 11">
    <name type="scientific">Candidatus Mediterraneibacter pullicola</name>
    <dbReference type="NCBI Taxonomy" id="2838682"/>
    <lineage>
        <taxon>Bacteria</taxon>
        <taxon>Bacillati</taxon>
        <taxon>Bacillota</taxon>
        <taxon>Clostridia</taxon>
        <taxon>Lachnospirales</taxon>
        <taxon>Lachnospiraceae</taxon>
        <taxon>Mediterraneibacter</taxon>
    </lineage>
</organism>